<keyword evidence="11" id="KW-0805">Transcription regulation</keyword>
<dbReference type="PANTHER" id="PTHR45888:SF1">
    <property type="entry name" value="HISTONE-LYSINE N-METHYLTRANSFERASE 2C"/>
    <property type="match status" value="1"/>
</dbReference>
<name>A0AAW0MVJ2_9GOBI</name>
<reference evidence="18" key="1">
    <citation type="submission" date="2024-04" db="EMBL/GenBank/DDBJ databases">
        <title>Salinicola lusitanus LLJ914,a marine bacterium isolated from the Okinawa Trough.</title>
        <authorList>
            <person name="Li J."/>
        </authorList>
    </citation>
    <scope>NUCLEOTIDE SEQUENCE [LARGE SCALE GENOMIC DNA]</scope>
</reference>
<dbReference type="GO" id="GO:0140945">
    <property type="term" value="F:histone H3K4 monomethyltransferase activity"/>
    <property type="evidence" value="ECO:0007669"/>
    <property type="project" value="UniProtKB-EC"/>
</dbReference>
<keyword evidence="4" id="KW-0808">Transferase</keyword>
<keyword evidence="7" id="KW-0677">Repeat</keyword>
<gene>
    <name evidence="17" type="ORF">WMY93_029611</name>
</gene>
<dbReference type="PANTHER" id="PTHR45888">
    <property type="entry name" value="HL01030P-RELATED"/>
    <property type="match status" value="1"/>
</dbReference>
<evidence type="ECO:0000256" key="10">
    <source>
        <dbReference type="ARBA" id="ARBA00022853"/>
    </source>
</evidence>
<comment type="subcellular location">
    <subcellularLocation>
        <location evidence="1">Nucleus</location>
    </subcellularLocation>
</comment>
<dbReference type="PROSITE" id="PS51805">
    <property type="entry name" value="EPHD"/>
    <property type="match status" value="1"/>
</dbReference>
<evidence type="ECO:0000256" key="15">
    <source>
        <dbReference type="ARBA" id="ARBA00049353"/>
    </source>
</evidence>
<dbReference type="Pfam" id="PF05965">
    <property type="entry name" value="FYRC"/>
    <property type="match status" value="1"/>
</dbReference>
<evidence type="ECO:0000256" key="8">
    <source>
        <dbReference type="ARBA" id="ARBA00022771"/>
    </source>
</evidence>
<evidence type="ECO:0000256" key="3">
    <source>
        <dbReference type="ARBA" id="ARBA00022603"/>
    </source>
</evidence>
<dbReference type="SMART" id="SM00541">
    <property type="entry name" value="FYRN"/>
    <property type="match status" value="1"/>
</dbReference>
<dbReference type="InterPro" id="IPR003888">
    <property type="entry name" value="FYrich_N"/>
</dbReference>
<dbReference type="GO" id="GO:0045944">
    <property type="term" value="P:positive regulation of transcription by RNA polymerase II"/>
    <property type="evidence" value="ECO:0007669"/>
    <property type="project" value="TreeGrafter"/>
</dbReference>
<evidence type="ECO:0000259" key="16">
    <source>
        <dbReference type="PROSITE" id="PS51805"/>
    </source>
</evidence>
<dbReference type="AlphaFoldDB" id="A0AAW0MVJ2"/>
<evidence type="ECO:0000313" key="17">
    <source>
        <dbReference type="EMBL" id="KAK7881202.1"/>
    </source>
</evidence>
<dbReference type="InterPro" id="IPR013083">
    <property type="entry name" value="Znf_RING/FYVE/PHD"/>
</dbReference>
<keyword evidence="18" id="KW-1185">Reference proteome</keyword>
<keyword evidence="2" id="KW-0597">Phosphoprotein</keyword>
<keyword evidence="3" id="KW-0489">Methyltransferase</keyword>
<evidence type="ECO:0000256" key="1">
    <source>
        <dbReference type="ARBA" id="ARBA00004123"/>
    </source>
</evidence>
<evidence type="ECO:0000313" key="18">
    <source>
        <dbReference type="Proteomes" id="UP001460270"/>
    </source>
</evidence>
<evidence type="ECO:0000256" key="14">
    <source>
        <dbReference type="ARBA" id="ARBA00023620"/>
    </source>
</evidence>
<dbReference type="Gene3D" id="3.30.160.360">
    <property type="match status" value="1"/>
</dbReference>
<dbReference type="InterPro" id="IPR003889">
    <property type="entry name" value="FYrich_C"/>
</dbReference>
<organism evidence="17 18">
    <name type="scientific">Mugilogobius chulae</name>
    <name type="common">yellowstripe goby</name>
    <dbReference type="NCBI Taxonomy" id="88201"/>
    <lineage>
        <taxon>Eukaryota</taxon>
        <taxon>Metazoa</taxon>
        <taxon>Chordata</taxon>
        <taxon>Craniata</taxon>
        <taxon>Vertebrata</taxon>
        <taxon>Euteleostomi</taxon>
        <taxon>Actinopterygii</taxon>
        <taxon>Neopterygii</taxon>
        <taxon>Teleostei</taxon>
        <taxon>Neoteleostei</taxon>
        <taxon>Acanthomorphata</taxon>
        <taxon>Gobiaria</taxon>
        <taxon>Gobiiformes</taxon>
        <taxon>Gobioidei</taxon>
        <taxon>Gobiidae</taxon>
        <taxon>Gobionellinae</taxon>
        <taxon>Mugilogobius</taxon>
    </lineage>
</organism>
<dbReference type="FunFam" id="3.30.40.10:FF:000002">
    <property type="entry name" value="Histone-lysine N-methyltransferase"/>
    <property type="match status" value="1"/>
</dbReference>
<dbReference type="FunFam" id="3.30.160.360:FF:000001">
    <property type="entry name" value="Histone-lysine N-methyltransferase"/>
    <property type="match status" value="1"/>
</dbReference>
<evidence type="ECO:0000256" key="5">
    <source>
        <dbReference type="ARBA" id="ARBA00022691"/>
    </source>
</evidence>
<dbReference type="EC" id="2.1.1.364" evidence="14"/>
<accession>A0AAW0MVJ2</accession>
<dbReference type="EMBL" id="JBBPFD010000022">
    <property type="protein sequence ID" value="KAK7881202.1"/>
    <property type="molecule type" value="Genomic_DNA"/>
</dbReference>
<dbReference type="PROSITE" id="PS51542">
    <property type="entry name" value="FYRN"/>
    <property type="match status" value="1"/>
</dbReference>
<keyword evidence="12" id="KW-0804">Transcription</keyword>
<dbReference type="InterPro" id="IPR034732">
    <property type="entry name" value="EPHD"/>
</dbReference>
<sequence length="560" mass="62126">MELNPQPAPRPQSCGFCKVPLGNGVRVVKQEGQSRPGSALVFCSSSCSAQHAAHPQTNAANKVRANNTLIKTNAANKVRTNNTLIKTNAANKLTSPPAGKTQHHYANNMSSIAVHTLPLRPPSSGSAPSPPLAFPTASAITMETRRTDSLKVKVKLKPRPRAVPGGDELRHGKRSKNSRWRRWSISITLSRGPCVPPEPLSEEDIQSLGACLRGDPVPKDLRRCCFCQQHGDGVTDGPARLLNLDLDLWVHLNCALWSSEVYETQAGALINVELALRRGLTLRCAHCQQPGATSGCNRLRCTNTYHFSCAIQAQCTFFKDKTMLCHLHKPRSLALSPSSSPFDPSIAASDPYDSELRCFAVFRRVYVQRDEARQIAAVVQRGERQHTFRVGSLLFRAVGRLLPSQLQSFHSNSAIYPVGYHANRLYWSMRHRHRRCKYMCYIEEKDALPLFKIKVVEKGHDDLVLMGNSPKAVWEQVLGPIAELRTSSGSLKLFPVYLKGEELFGLTTSAVTRIIESVSRTLLHSATTEEFQGFKCKSFSSEQNLMKKTEVDKTNLVQLL</sequence>
<dbReference type="GO" id="GO:0003713">
    <property type="term" value="F:transcription coactivator activity"/>
    <property type="evidence" value="ECO:0007669"/>
    <property type="project" value="TreeGrafter"/>
</dbReference>
<dbReference type="GO" id="GO:0008270">
    <property type="term" value="F:zinc ion binding"/>
    <property type="evidence" value="ECO:0007669"/>
    <property type="project" value="UniProtKB-KW"/>
</dbReference>
<comment type="caution">
    <text evidence="17">The sequence shown here is derived from an EMBL/GenBank/DDBJ whole genome shotgun (WGS) entry which is preliminary data.</text>
</comment>
<keyword evidence="6" id="KW-0479">Metal-binding</keyword>
<keyword evidence="9" id="KW-0862">Zinc</keyword>
<evidence type="ECO:0000256" key="2">
    <source>
        <dbReference type="ARBA" id="ARBA00022553"/>
    </source>
</evidence>
<keyword evidence="10" id="KW-0156">Chromatin regulator</keyword>
<evidence type="ECO:0000256" key="11">
    <source>
        <dbReference type="ARBA" id="ARBA00023015"/>
    </source>
</evidence>
<keyword evidence="13" id="KW-0539">Nucleus</keyword>
<evidence type="ECO:0000256" key="13">
    <source>
        <dbReference type="ARBA" id="ARBA00023242"/>
    </source>
</evidence>
<dbReference type="Proteomes" id="UP001460270">
    <property type="component" value="Unassembled WGS sequence"/>
</dbReference>
<dbReference type="Pfam" id="PF05964">
    <property type="entry name" value="FYRN"/>
    <property type="match status" value="1"/>
</dbReference>
<dbReference type="GO" id="GO:0032259">
    <property type="term" value="P:methylation"/>
    <property type="evidence" value="ECO:0007669"/>
    <property type="project" value="UniProtKB-KW"/>
</dbReference>
<dbReference type="GO" id="GO:0044666">
    <property type="term" value="C:MLL3/4 complex"/>
    <property type="evidence" value="ECO:0007669"/>
    <property type="project" value="TreeGrafter"/>
</dbReference>
<keyword evidence="8" id="KW-0863">Zinc-finger</keyword>
<dbReference type="Pfam" id="PF13771">
    <property type="entry name" value="zf-HC5HC2H"/>
    <property type="match status" value="1"/>
</dbReference>
<evidence type="ECO:0000256" key="12">
    <source>
        <dbReference type="ARBA" id="ARBA00023163"/>
    </source>
</evidence>
<protein>
    <recommendedName>
        <fullName evidence="14">[histone H3]-lysine(4) N-methyltransferase</fullName>
        <ecNumber evidence="14">2.1.1.364</ecNumber>
    </recommendedName>
</protein>
<evidence type="ECO:0000256" key="4">
    <source>
        <dbReference type="ARBA" id="ARBA00022679"/>
    </source>
</evidence>
<keyword evidence="5" id="KW-0949">S-adenosyl-L-methionine</keyword>
<feature type="domain" description="PHD-type" evidence="16">
    <location>
        <begin position="221"/>
        <end position="329"/>
    </location>
</feature>
<comment type="catalytic activity">
    <reaction evidence="15">
        <text>L-lysyl(4)-[histone H3] + S-adenosyl-L-methionine = N(6)-methyl-L-lysyl(4)-[histone H3] + S-adenosyl-L-homocysteine + H(+)</text>
        <dbReference type="Rhea" id="RHEA:60264"/>
        <dbReference type="Rhea" id="RHEA-COMP:15543"/>
        <dbReference type="Rhea" id="RHEA-COMP:15547"/>
        <dbReference type="ChEBI" id="CHEBI:15378"/>
        <dbReference type="ChEBI" id="CHEBI:29969"/>
        <dbReference type="ChEBI" id="CHEBI:57856"/>
        <dbReference type="ChEBI" id="CHEBI:59789"/>
        <dbReference type="ChEBI" id="CHEBI:61929"/>
        <dbReference type="EC" id="2.1.1.364"/>
    </reaction>
    <physiologicalReaction direction="left-to-right" evidence="15">
        <dbReference type="Rhea" id="RHEA:60265"/>
    </physiologicalReaction>
</comment>
<dbReference type="Gene3D" id="3.30.40.10">
    <property type="entry name" value="Zinc/RING finger domain, C3HC4 (zinc finger)"/>
    <property type="match status" value="1"/>
</dbReference>
<proteinExistence type="predicted"/>
<evidence type="ECO:0000256" key="7">
    <source>
        <dbReference type="ARBA" id="ARBA00022737"/>
    </source>
</evidence>
<evidence type="ECO:0000256" key="6">
    <source>
        <dbReference type="ARBA" id="ARBA00022723"/>
    </source>
</evidence>
<dbReference type="SMART" id="SM00542">
    <property type="entry name" value="FYRC"/>
    <property type="match status" value="1"/>
</dbReference>
<evidence type="ECO:0000256" key="9">
    <source>
        <dbReference type="ARBA" id="ARBA00022833"/>
    </source>
</evidence>
<dbReference type="PROSITE" id="PS51543">
    <property type="entry name" value="FYRC"/>
    <property type="match status" value="1"/>
</dbReference>